<dbReference type="SUPFAM" id="SSF56112">
    <property type="entry name" value="Protein kinase-like (PK-like)"/>
    <property type="match status" value="1"/>
</dbReference>
<dbReference type="Gene3D" id="1.10.510.10">
    <property type="entry name" value="Transferase(Phosphotransferase) domain 1"/>
    <property type="match status" value="1"/>
</dbReference>
<dbReference type="Pfam" id="PF12796">
    <property type="entry name" value="Ank_2"/>
    <property type="match status" value="1"/>
</dbReference>
<dbReference type="PROSITE" id="PS00108">
    <property type="entry name" value="PROTEIN_KINASE_ST"/>
    <property type="match status" value="1"/>
</dbReference>
<keyword evidence="12" id="KW-1185">Reference proteome</keyword>
<dbReference type="InterPro" id="IPR011009">
    <property type="entry name" value="Kinase-like_dom_sf"/>
</dbReference>
<keyword evidence="7" id="KW-0040">ANK repeat</keyword>
<dbReference type="InterPro" id="IPR050660">
    <property type="entry name" value="NEK_Ser/Thr_kinase"/>
</dbReference>
<dbReference type="InterPro" id="IPR002110">
    <property type="entry name" value="Ankyrin_rpt"/>
</dbReference>
<keyword evidence="6 8" id="KW-0067">ATP-binding</keyword>
<feature type="repeat" description="ANK" evidence="7">
    <location>
        <begin position="30"/>
        <end position="50"/>
    </location>
</feature>
<dbReference type="EMBL" id="VDLU01000004">
    <property type="protein sequence ID" value="TNJ26943.1"/>
    <property type="molecule type" value="Genomic_DNA"/>
</dbReference>
<dbReference type="GO" id="GO:0005524">
    <property type="term" value="F:ATP binding"/>
    <property type="evidence" value="ECO:0007669"/>
    <property type="project" value="UniProtKB-UniRule"/>
</dbReference>
<keyword evidence="4 8" id="KW-0547">Nucleotide-binding</keyword>
<dbReference type="PROSITE" id="PS50011">
    <property type="entry name" value="PROTEIN_KINASE_DOM"/>
    <property type="match status" value="1"/>
</dbReference>
<dbReference type="VEuPathDB" id="GiardiaDB:GMRT_15070"/>
<sequence length="619" mass="68042">MSVGLIEAAIRGNLPAARSSISQARGRDSTGRTALMHAAERGHADLVRLLRPREARLQDSRGWTALFYAVDKLNANCIELLLPEQDLRNRDDETALDLAERRMKTANAFEASRLRRIIPQLSKQVVFPRLPSPLSGYKLTGQIGKGAFGIVYSAQHEVRGNCALKVVEYQGQEGEEEALAVELEVPKTLMHPNILHYYETLNEKAKGVAYIVMPWYTGTLIEEMRRYRVNKRRYTDEEVWAYIQQIAAGLAYLHSKGVVHRDLKPGNILLSDSGTCILADLGLASTVKRSLVQASAAGTVLYMAPEQHKREAYGSAVDVWALGVLVYEMCTGSLPFSNREEIISFKSPALPARCPNLTLLVQRMLMVDPVQRPTAWEISEIAAGLTGLKATRLKTGNRTKSTGVIKHAKEQASTITIKEEPIAEPRQTSTHSALRESINGTIEKFRSLAAKREEILRSQTKPVESPVVEPTIPRVLVTSRLETPKVIPKSTTIEKPTPKPEDTMPVVGMPKSTPSTPIIPRMSSPSPQVSPFSSPVPSQSQSPIPLSVPLPPSPPSMQRLDSPVACSPLQLKKRRRSLSATTIGSPGIGLLYTRVGAMDQEIAALRAELLATNALFEED</sequence>
<dbReference type="AlphaFoldDB" id="A0A4Z1SZ66"/>
<protein>
    <recommendedName>
        <fullName evidence="2">non-specific serine/threonine protein kinase</fullName>
        <ecNumber evidence="2">2.7.11.1</ecNumber>
    </recommendedName>
</protein>
<reference evidence="11 12" key="1">
    <citation type="submission" date="2019-05" db="EMBL/GenBank/DDBJ databases">
        <title>The compact genome of Giardia muris reveals important steps in the evolution of intestinal protozoan parasites.</title>
        <authorList>
            <person name="Xu F."/>
            <person name="Jimenez-Gonzalez A."/>
            <person name="Einarsson E."/>
            <person name="Astvaldsson A."/>
            <person name="Peirasmaki D."/>
            <person name="Eckmann L."/>
            <person name="Andersson J.O."/>
            <person name="Svard S.G."/>
            <person name="Jerlstrom-Hultqvist J."/>
        </authorList>
    </citation>
    <scope>NUCLEOTIDE SEQUENCE [LARGE SCALE GENOMIC DNA]</scope>
    <source>
        <strain evidence="11 12">Roberts-Thomson</strain>
    </source>
</reference>
<evidence type="ECO:0000313" key="11">
    <source>
        <dbReference type="EMBL" id="TNJ26943.1"/>
    </source>
</evidence>
<dbReference type="InterPro" id="IPR008271">
    <property type="entry name" value="Ser/Thr_kinase_AS"/>
</dbReference>
<feature type="domain" description="Protein kinase" evidence="10">
    <location>
        <begin position="137"/>
        <end position="385"/>
    </location>
</feature>
<dbReference type="Pfam" id="PF00069">
    <property type="entry name" value="Pkinase"/>
    <property type="match status" value="1"/>
</dbReference>
<evidence type="ECO:0000256" key="4">
    <source>
        <dbReference type="ARBA" id="ARBA00022741"/>
    </source>
</evidence>
<gene>
    <name evidence="11" type="ORF">GMRT_15070</name>
</gene>
<dbReference type="PROSITE" id="PS50088">
    <property type="entry name" value="ANK_REPEAT"/>
    <property type="match status" value="1"/>
</dbReference>
<evidence type="ECO:0000256" key="5">
    <source>
        <dbReference type="ARBA" id="ARBA00022777"/>
    </source>
</evidence>
<keyword evidence="3" id="KW-0808">Transferase</keyword>
<dbReference type="CDD" id="cd14014">
    <property type="entry name" value="STKc_PknB_like"/>
    <property type="match status" value="1"/>
</dbReference>
<dbReference type="SMART" id="SM00220">
    <property type="entry name" value="S_TKc"/>
    <property type="match status" value="1"/>
</dbReference>
<dbReference type="SUPFAM" id="SSF48403">
    <property type="entry name" value="Ankyrin repeat"/>
    <property type="match status" value="1"/>
</dbReference>
<feature type="compositionally biased region" description="Low complexity" evidence="9">
    <location>
        <begin position="523"/>
        <end position="545"/>
    </location>
</feature>
<feature type="compositionally biased region" description="Pro residues" evidence="9">
    <location>
        <begin position="546"/>
        <end position="555"/>
    </location>
</feature>
<evidence type="ECO:0000256" key="1">
    <source>
        <dbReference type="ARBA" id="ARBA00010886"/>
    </source>
</evidence>
<evidence type="ECO:0000256" key="7">
    <source>
        <dbReference type="PROSITE-ProRule" id="PRU00023"/>
    </source>
</evidence>
<dbReference type="EC" id="2.7.11.1" evidence="2"/>
<evidence type="ECO:0000259" key="10">
    <source>
        <dbReference type="PROSITE" id="PS50011"/>
    </source>
</evidence>
<name>A0A4Z1SZ66_GIAMU</name>
<dbReference type="OrthoDB" id="4062651at2759"/>
<evidence type="ECO:0000313" key="12">
    <source>
        <dbReference type="Proteomes" id="UP000315496"/>
    </source>
</evidence>
<dbReference type="PANTHER" id="PTHR43671">
    <property type="entry name" value="SERINE/THREONINE-PROTEIN KINASE NEK"/>
    <property type="match status" value="1"/>
</dbReference>
<proteinExistence type="inferred from homology"/>
<evidence type="ECO:0000256" key="8">
    <source>
        <dbReference type="PROSITE-ProRule" id="PRU10141"/>
    </source>
</evidence>
<dbReference type="SMART" id="SM00248">
    <property type="entry name" value="ANK"/>
    <property type="match status" value="2"/>
</dbReference>
<accession>A0A4Z1SZ66</accession>
<feature type="binding site" evidence="8">
    <location>
        <position position="165"/>
    </location>
    <ligand>
        <name>ATP</name>
        <dbReference type="ChEBI" id="CHEBI:30616"/>
    </ligand>
</feature>
<evidence type="ECO:0000256" key="3">
    <source>
        <dbReference type="ARBA" id="ARBA00022679"/>
    </source>
</evidence>
<comment type="similarity">
    <text evidence="1">Belongs to the protein kinase superfamily. NEK Ser/Thr protein kinase family. NIMA subfamily.</text>
</comment>
<dbReference type="Proteomes" id="UP000315496">
    <property type="component" value="Chromosome 4"/>
</dbReference>
<dbReference type="InterPro" id="IPR036770">
    <property type="entry name" value="Ankyrin_rpt-contain_sf"/>
</dbReference>
<dbReference type="PANTHER" id="PTHR43671:SF13">
    <property type="entry name" value="SERINE_THREONINE-PROTEIN KINASE NEK2"/>
    <property type="match status" value="1"/>
</dbReference>
<dbReference type="PROSITE" id="PS50297">
    <property type="entry name" value="ANK_REP_REGION"/>
    <property type="match status" value="1"/>
</dbReference>
<dbReference type="Gene3D" id="1.25.40.20">
    <property type="entry name" value="Ankyrin repeat-containing domain"/>
    <property type="match status" value="1"/>
</dbReference>
<evidence type="ECO:0000256" key="9">
    <source>
        <dbReference type="SAM" id="MobiDB-lite"/>
    </source>
</evidence>
<dbReference type="InterPro" id="IPR000719">
    <property type="entry name" value="Prot_kinase_dom"/>
</dbReference>
<dbReference type="InterPro" id="IPR017441">
    <property type="entry name" value="Protein_kinase_ATP_BS"/>
</dbReference>
<feature type="region of interest" description="Disordered" evidence="9">
    <location>
        <begin position="490"/>
        <end position="560"/>
    </location>
</feature>
<organism evidence="11 12">
    <name type="scientific">Giardia muris</name>
    <dbReference type="NCBI Taxonomy" id="5742"/>
    <lineage>
        <taxon>Eukaryota</taxon>
        <taxon>Metamonada</taxon>
        <taxon>Diplomonadida</taxon>
        <taxon>Hexamitidae</taxon>
        <taxon>Giardiinae</taxon>
        <taxon>Giardia</taxon>
    </lineage>
</organism>
<dbReference type="GO" id="GO:0004674">
    <property type="term" value="F:protein serine/threonine kinase activity"/>
    <property type="evidence" value="ECO:0007669"/>
    <property type="project" value="UniProtKB-EC"/>
</dbReference>
<keyword evidence="5 11" id="KW-0418">Kinase</keyword>
<evidence type="ECO:0000256" key="6">
    <source>
        <dbReference type="ARBA" id="ARBA00022840"/>
    </source>
</evidence>
<comment type="caution">
    <text evidence="11">The sequence shown here is derived from an EMBL/GenBank/DDBJ whole genome shotgun (WGS) entry which is preliminary data.</text>
</comment>
<dbReference type="PROSITE" id="PS00107">
    <property type="entry name" value="PROTEIN_KINASE_ATP"/>
    <property type="match status" value="1"/>
</dbReference>
<evidence type="ECO:0000256" key="2">
    <source>
        <dbReference type="ARBA" id="ARBA00012513"/>
    </source>
</evidence>